<keyword evidence="6" id="KW-1185">Reference proteome</keyword>
<evidence type="ECO:0000313" key="6">
    <source>
        <dbReference type="Proteomes" id="UP001623592"/>
    </source>
</evidence>
<dbReference type="RefSeq" id="WP_406786142.1">
    <property type="nucleotide sequence ID" value="NZ_JBJIAA010000002.1"/>
</dbReference>
<dbReference type="InterPro" id="IPR011663">
    <property type="entry name" value="UTRA"/>
</dbReference>
<dbReference type="Proteomes" id="UP001623592">
    <property type="component" value="Unassembled WGS sequence"/>
</dbReference>
<dbReference type="Pfam" id="PF07702">
    <property type="entry name" value="UTRA"/>
    <property type="match status" value="1"/>
</dbReference>
<sequence>MKLINKDELIAKEIRYDIFFSHAKEGDKLPSERKLSEKYGVQRATIRLALQRLEREGIIEVRQRSGYYIRPKRVDEDLREVLSLSEKIKGLGKNIQNKLLGFERIEVDKKLSQEVKLPIGTKLLRITRLRYIVDDKSHTPISLDDAYIPENIAPKLFEYDLENRSLFEILKKEYNVIPYKDSQRITIVYANERESKLLNISQLTPLVKKQGMIYDKDGRLVQYLYSIKNKEWTSFKQTNMIIYRKIGGFVD</sequence>
<dbReference type="InterPro" id="IPR000524">
    <property type="entry name" value="Tscrpt_reg_HTH_GntR"/>
</dbReference>
<dbReference type="Gene3D" id="3.40.1410.10">
    <property type="entry name" value="Chorismate lyase-like"/>
    <property type="match status" value="1"/>
</dbReference>
<name>A0ABW8TBD0_9CLOT</name>
<comment type="caution">
    <text evidence="5">The sequence shown here is derived from an EMBL/GenBank/DDBJ whole genome shotgun (WGS) entry which is preliminary data.</text>
</comment>
<dbReference type="Pfam" id="PF00392">
    <property type="entry name" value="GntR"/>
    <property type="match status" value="1"/>
</dbReference>
<dbReference type="PRINTS" id="PR00035">
    <property type="entry name" value="HTHGNTR"/>
</dbReference>
<dbReference type="InterPro" id="IPR036388">
    <property type="entry name" value="WH-like_DNA-bd_sf"/>
</dbReference>
<dbReference type="PANTHER" id="PTHR44846:SF1">
    <property type="entry name" value="MANNOSYL-D-GLYCERATE TRANSPORT_METABOLISM SYSTEM REPRESSOR MNGR-RELATED"/>
    <property type="match status" value="1"/>
</dbReference>
<evidence type="ECO:0000313" key="5">
    <source>
        <dbReference type="EMBL" id="MFL0249476.1"/>
    </source>
</evidence>
<keyword evidence="3" id="KW-0804">Transcription</keyword>
<proteinExistence type="predicted"/>
<feature type="domain" description="HTH gntR-type" evidence="4">
    <location>
        <begin position="4"/>
        <end position="72"/>
    </location>
</feature>
<dbReference type="PROSITE" id="PS50949">
    <property type="entry name" value="HTH_GNTR"/>
    <property type="match status" value="1"/>
</dbReference>
<accession>A0ABW8TBD0</accession>
<dbReference type="CDD" id="cd07377">
    <property type="entry name" value="WHTH_GntR"/>
    <property type="match status" value="1"/>
</dbReference>
<evidence type="ECO:0000256" key="3">
    <source>
        <dbReference type="ARBA" id="ARBA00023163"/>
    </source>
</evidence>
<dbReference type="PANTHER" id="PTHR44846">
    <property type="entry name" value="MANNOSYL-D-GLYCERATE TRANSPORT/METABOLISM SYSTEM REPRESSOR MNGR-RELATED"/>
    <property type="match status" value="1"/>
</dbReference>
<keyword evidence="2" id="KW-0238">DNA-binding</keyword>
<organism evidence="5 6">
    <name type="scientific">Clostridium neuense</name>
    <dbReference type="NCBI Taxonomy" id="1728934"/>
    <lineage>
        <taxon>Bacteria</taxon>
        <taxon>Bacillati</taxon>
        <taxon>Bacillota</taxon>
        <taxon>Clostridia</taxon>
        <taxon>Eubacteriales</taxon>
        <taxon>Clostridiaceae</taxon>
        <taxon>Clostridium</taxon>
    </lineage>
</organism>
<evidence type="ECO:0000256" key="1">
    <source>
        <dbReference type="ARBA" id="ARBA00023015"/>
    </source>
</evidence>
<dbReference type="SUPFAM" id="SSF64288">
    <property type="entry name" value="Chorismate lyase-like"/>
    <property type="match status" value="1"/>
</dbReference>
<keyword evidence="1" id="KW-0805">Transcription regulation</keyword>
<dbReference type="EMBL" id="JBJIAA010000002">
    <property type="protein sequence ID" value="MFL0249476.1"/>
    <property type="molecule type" value="Genomic_DNA"/>
</dbReference>
<dbReference type="SMART" id="SM00866">
    <property type="entry name" value="UTRA"/>
    <property type="match status" value="1"/>
</dbReference>
<dbReference type="InterPro" id="IPR036390">
    <property type="entry name" value="WH_DNA-bd_sf"/>
</dbReference>
<protein>
    <submittedName>
        <fullName evidence="5">GntR family transcriptional regulator</fullName>
    </submittedName>
</protein>
<gene>
    <name evidence="5" type="ORF">ACJDT4_03505</name>
</gene>
<dbReference type="Gene3D" id="1.10.10.10">
    <property type="entry name" value="Winged helix-like DNA-binding domain superfamily/Winged helix DNA-binding domain"/>
    <property type="match status" value="1"/>
</dbReference>
<reference evidence="5 6" key="1">
    <citation type="submission" date="2024-11" db="EMBL/GenBank/DDBJ databases">
        <authorList>
            <person name="Heng Y.C."/>
            <person name="Lim A.C.H."/>
            <person name="Lee J.K.Y."/>
            <person name="Kittelmann S."/>
        </authorList>
    </citation>
    <scope>NUCLEOTIDE SEQUENCE [LARGE SCALE GENOMIC DNA]</scope>
    <source>
        <strain evidence="5 6">WILCCON 0114</strain>
    </source>
</reference>
<evidence type="ECO:0000256" key="2">
    <source>
        <dbReference type="ARBA" id="ARBA00023125"/>
    </source>
</evidence>
<evidence type="ECO:0000259" key="4">
    <source>
        <dbReference type="PROSITE" id="PS50949"/>
    </source>
</evidence>
<dbReference type="SUPFAM" id="SSF46785">
    <property type="entry name" value="Winged helix' DNA-binding domain"/>
    <property type="match status" value="1"/>
</dbReference>
<dbReference type="InterPro" id="IPR050679">
    <property type="entry name" value="Bact_HTH_transcr_reg"/>
</dbReference>
<dbReference type="SMART" id="SM00345">
    <property type="entry name" value="HTH_GNTR"/>
    <property type="match status" value="1"/>
</dbReference>
<dbReference type="InterPro" id="IPR028978">
    <property type="entry name" value="Chorismate_lyase_/UTRA_dom_sf"/>
</dbReference>